<dbReference type="Proteomes" id="UP001148838">
    <property type="component" value="Unassembled WGS sequence"/>
</dbReference>
<reference evidence="1 2" key="1">
    <citation type="journal article" date="2022" name="Allergy">
        <title>Genome assembly and annotation of Periplaneta americana reveal a comprehensive cockroach allergen profile.</title>
        <authorList>
            <person name="Wang L."/>
            <person name="Xiong Q."/>
            <person name="Saelim N."/>
            <person name="Wang L."/>
            <person name="Nong W."/>
            <person name="Wan A.T."/>
            <person name="Shi M."/>
            <person name="Liu X."/>
            <person name="Cao Q."/>
            <person name="Hui J.H.L."/>
            <person name="Sookrung N."/>
            <person name="Leung T.F."/>
            <person name="Tungtrongchitr A."/>
            <person name="Tsui S.K.W."/>
        </authorList>
    </citation>
    <scope>NUCLEOTIDE SEQUENCE [LARGE SCALE GENOMIC DNA]</scope>
    <source>
        <strain evidence="1">PWHHKU_190912</strain>
    </source>
</reference>
<sequence length="139" mass="15991">MALQKPHMVVHSKERKINANIIEKCDEEKTHKHLLLSLPKTTNRAAMYAGVSYSTIKKIREENKERKETNVDNYLKSPGKKRRVIPGNIVSIDDFDTCVISNVIQDFYVTEKRVPTIPKLPPIVKSKISFPWARLLYTG</sequence>
<evidence type="ECO:0000313" key="2">
    <source>
        <dbReference type="Proteomes" id="UP001148838"/>
    </source>
</evidence>
<comment type="caution">
    <text evidence="1">The sequence shown here is derived from an EMBL/GenBank/DDBJ whole genome shotgun (WGS) entry which is preliminary data.</text>
</comment>
<gene>
    <name evidence="1" type="ORF">ANN_08515</name>
</gene>
<evidence type="ECO:0000313" key="1">
    <source>
        <dbReference type="EMBL" id="KAJ4440374.1"/>
    </source>
</evidence>
<protein>
    <submittedName>
        <fullName evidence="1">Uncharacterized protein</fullName>
    </submittedName>
</protein>
<keyword evidence="2" id="KW-1185">Reference proteome</keyword>
<proteinExistence type="predicted"/>
<organism evidence="1 2">
    <name type="scientific">Periplaneta americana</name>
    <name type="common">American cockroach</name>
    <name type="synonym">Blatta americana</name>
    <dbReference type="NCBI Taxonomy" id="6978"/>
    <lineage>
        <taxon>Eukaryota</taxon>
        <taxon>Metazoa</taxon>
        <taxon>Ecdysozoa</taxon>
        <taxon>Arthropoda</taxon>
        <taxon>Hexapoda</taxon>
        <taxon>Insecta</taxon>
        <taxon>Pterygota</taxon>
        <taxon>Neoptera</taxon>
        <taxon>Polyneoptera</taxon>
        <taxon>Dictyoptera</taxon>
        <taxon>Blattodea</taxon>
        <taxon>Blattoidea</taxon>
        <taxon>Blattidae</taxon>
        <taxon>Blattinae</taxon>
        <taxon>Periplaneta</taxon>
    </lineage>
</organism>
<name>A0ABQ8T2T8_PERAM</name>
<accession>A0ABQ8T2T8</accession>
<dbReference type="EMBL" id="JAJSOF020000017">
    <property type="protein sequence ID" value="KAJ4440374.1"/>
    <property type="molecule type" value="Genomic_DNA"/>
</dbReference>